<evidence type="ECO:0000313" key="1">
    <source>
        <dbReference type="EMBL" id="HIW77563.1"/>
    </source>
</evidence>
<name>A0A9D1U7Z4_9BACT</name>
<feature type="non-terminal residue" evidence="1">
    <location>
        <position position="83"/>
    </location>
</feature>
<dbReference type="EMBL" id="DXGI01000010">
    <property type="protein sequence ID" value="HIW77563.1"/>
    <property type="molecule type" value="Genomic_DNA"/>
</dbReference>
<reference evidence="1" key="1">
    <citation type="journal article" date="2021" name="PeerJ">
        <title>Extensive microbial diversity within the chicken gut microbiome revealed by metagenomics and culture.</title>
        <authorList>
            <person name="Gilroy R."/>
            <person name="Ravi A."/>
            <person name="Getino M."/>
            <person name="Pursley I."/>
            <person name="Horton D.L."/>
            <person name="Alikhan N.F."/>
            <person name="Baker D."/>
            <person name="Gharbi K."/>
            <person name="Hall N."/>
            <person name="Watson M."/>
            <person name="Adriaenssens E.M."/>
            <person name="Foster-Nyarko E."/>
            <person name="Jarju S."/>
            <person name="Secka A."/>
            <person name="Antonio M."/>
            <person name="Oren A."/>
            <person name="Chaudhuri R.R."/>
            <person name="La Ragione R."/>
            <person name="Hildebrand F."/>
            <person name="Pallen M.J."/>
        </authorList>
    </citation>
    <scope>NUCLEOTIDE SEQUENCE</scope>
    <source>
        <strain evidence="1">ChiSxjej5B17-1746</strain>
    </source>
</reference>
<protein>
    <submittedName>
        <fullName evidence="1">Uncharacterized protein</fullName>
    </submittedName>
</protein>
<reference evidence="1" key="2">
    <citation type="submission" date="2021-04" db="EMBL/GenBank/DDBJ databases">
        <authorList>
            <person name="Gilroy R."/>
        </authorList>
    </citation>
    <scope>NUCLEOTIDE SEQUENCE</scope>
    <source>
        <strain evidence="1">ChiSxjej5B17-1746</strain>
    </source>
</reference>
<accession>A0A9D1U7Z4</accession>
<evidence type="ECO:0000313" key="2">
    <source>
        <dbReference type="Proteomes" id="UP000824264"/>
    </source>
</evidence>
<gene>
    <name evidence="1" type="ORF">H9874_00240</name>
</gene>
<organism evidence="1 2">
    <name type="scientific">Candidatus Bilophila faecipullorum</name>
    <dbReference type="NCBI Taxonomy" id="2838482"/>
    <lineage>
        <taxon>Bacteria</taxon>
        <taxon>Pseudomonadati</taxon>
        <taxon>Thermodesulfobacteriota</taxon>
        <taxon>Desulfovibrionia</taxon>
        <taxon>Desulfovibrionales</taxon>
        <taxon>Desulfovibrionaceae</taxon>
        <taxon>Bilophila</taxon>
    </lineage>
</organism>
<sequence length="83" mass="8944">MPGDVPRLADAFGHQNVGDDGIELADDIGREFRQRFVAPHHSPAQRLLHDLLAIGIEQAVRADVGVALGTLDHAVLHHPLDDG</sequence>
<comment type="caution">
    <text evidence="1">The sequence shown here is derived from an EMBL/GenBank/DDBJ whole genome shotgun (WGS) entry which is preliminary data.</text>
</comment>
<dbReference type="AlphaFoldDB" id="A0A9D1U7Z4"/>
<proteinExistence type="predicted"/>
<dbReference type="Proteomes" id="UP000824264">
    <property type="component" value="Unassembled WGS sequence"/>
</dbReference>